<accession>A0A6N2ZBR6</accession>
<keyword evidence="4" id="KW-0804">Transcription</keyword>
<evidence type="ECO:0000256" key="4">
    <source>
        <dbReference type="ARBA" id="ARBA00023163"/>
    </source>
</evidence>
<dbReference type="AlphaFoldDB" id="A0A6N2ZBR6"/>
<comment type="similarity">
    <text evidence="1">Belongs to the LysR transcriptional regulatory family.</text>
</comment>
<keyword evidence="3" id="KW-0238">DNA-binding</keyword>
<dbReference type="Pfam" id="PF03466">
    <property type="entry name" value="LysR_substrate"/>
    <property type="match status" value="1"/>
</dbReference>
<reference evidence="6" key="1">
    <citation type="submission" date="2019-11" db="EMBL/GenBank/DDBJ databases">
        <authorList>
            <person name="Feng L."/>
        </authorList>
    </citation>
    <scope>NUCLEOTIDE SEQUENCE</scope>
    <source>
        <strain evidence="6">IbartlettiiLFYP30</strain>
    </source>
</reference>
<dbReference type="CDD" id="cd08434">
    <property type="entry name" value="PBP2_GltC_like"/>
    <property type="match status" value="1"/>
</dbReference>
<dbReference type="InterPro" id="IPR000847">
    <property type="entry name" value="LysR_HTH_N"/>
</dbReference>
<dbReference type="InterPro" id="IPR036388">
    <property type="entry name" value="WH-like_DNA-bd_sf"/>
</dbReference>
<keyword evidence="2" id="KW-0805">Transcription regulation</keyword>
<dbReference type="PRINTS" id="PR00039">
    <property type="entry name" value="HTHLYSR"/>
</dbReference>
<gene>
    <name evidence="6" type="primary">catM_1</name>
    <name evidence="6" type="ORF">IBLFYP30_00029</name>
</gene>
<evidence type="ECO:0000259" key="5">
    <source>
        <dbReference type="PROSITE" id="PS50931"/>
    </source>
</evidence>
<dbReference type="Gene3D" id="1.10.10.10">
    <property type="entry name" value="Winged helix-like DNA-binding domain superfamily/Winged helix DNA-binding domain"/>
    <property type="match status" value="1"/>
</dbReference>
<dbReference type="GO" id="GO:0000976">
    <property type="term" value="F:transcription cis-regulatory region binding"/>
    <property type="evidence" value="ECO:0007669"/>
    <property type="project" value="TreeGrafter"/>
</dbReference>
<evidence type="ECO:0000256" key="1">
    <source>
        <dbReference type="ARBA" id="ARBA00009437"/>
    </source>
</evidence>
<dbReference type="FunFam" id="1.10.10.10:FF:000001">
    <property type="entry name" value="LysR family transcriptional regulator"/>
    <property type="match status" value="1"/>
</dbReference>
<dbReference type="EMBL" id="CACRUE010000012">
    <property type="protein sequence ID" value="VYT76611.1"/>
    <property type="molecule type" value="Genomic_DNA"/>
</dbReference>
<dbReference type="Pfam" id="PF00126">
    <property type="entry name" value="HTH_1"/>
    <property type="match status" value="1"/>
</dbReference>
<feature type="domain" description="HTH lysR-type" evidence="5">
    <location>
        <begin position="1"/>
        <end position="58"/>
    </location>
</feature>
<dbReference type="PROSITE" id="PS50931">
    <property type="entry name" value="HTH_LYSR"/>
    <property type="match status" value="1"/>
</dbReference>
<protein>
    <submittedName>
        <fullName evidence="6">HTH-type transcriptional regulator CatM</fullName>
    </submittedName>
</protein>
<dbReference type="InterPro" id="IPR036390">
    <property type="entry name" value="WH_DNA-bd_sf"/>
</dbReference>
<sequence>MNLYHLRYFVTLAKLEHYTKAAEELCITQPSLSHAISLLEKELGVTLFQKEGRNIVLTKCGKIFLEKVKESLKILDNSILELKSISNGEGYIDLGFLRTLGTNFVPRLAKSYIENNKDKKINFNFHTEATTADLVKSLKEKKYDMIFCSKSEKEKNIEFIPVSAQKLVLIVPSNHPLAEYDSITLEHTLEYPQIVFSEKSGLRYIVDSLFDSIGKKPTIAYEIEEDQVIAGLVSNNFGIAIVPYMPILKFMDVKTIEIVSPTWERNFYLGVLKDKALTPIAENFKSFVTENYILE</sequence>
<dbReference type="InterPro" id="IPR005119">
    <property type="entry name" value="LysR_subst-bd"/>
</dbReference>
<evidence type="ECO:0000256" key="2">
    <source>
        <dbReference type="ARBA" id="ARBA00023015"/>
    </source>
</evidence>
<dbReference type="Gene3D" id="3.40.190.290">
    <property type="match status" value="1"/>
</dbReference>
<organism evidence="6">
    <name type="scientific">Intestinibacter bartlettii</name>
    <dbReference type="NCBI Taxonomy" id="261299"/>
    <lineage>
        <taxon>Bacteria</taxon>
        <taxon>Bacillati</taxon>
        <taxon>Bacillota</taxon>
        <taxon>Clostridia</taxon>
        <taxon>Peptostreptococcales</taxon>
        <taxon>Peptostreptococcaceae</taxon>
        <taxon>Intestinibacter</taxon>
    </lineage>
</organism>
<name>A0A6N2ZBR6_9FIRM</name>
<evidence type="ECO:0000256" key="3">
    <source>
        <dbReference type="ARBA" id="ARBA00023125"/>
    </source>
</evidence>
<dbReference type="SUPFAM" id="SSF46785">
    <property type="entry name" value="Winged helix' DNA-binding domain"/>
    <property type="match status" value="1"/>
</dbReference>
<dbReference type="PANTHER" id="PTHR30126">
    <property type="entry name" value="HTH-TYPE TRANSCRIPTIONAL REGULATOR"/>
    <property type="match status" value="1"/>
</dbReference>
<dbReference type="RefSeq" id="WP_024037461.1">
    <property type="nucleotide sequence ID" value="NZ_CACRUE010000012.1"/>
</dbReference>
<proteinExistence type="inferred from homology"/>
<dbReference type="GO" id="GO:0003700">
    <property type="term" value="F:DNA-binding transcription factor activity"/>
    <property type="evidence" value="ECO:0007669"/>
    <property type="project" value="InterPro"/>
</dbReference>
<dbReference type="SUPFAM" id="SSF53850">
    <property type="entry name" value="Periplasmic binding protein-like II"/>
    <property type="match status" value="1"/>
</dbReference>
<dbReference type="PANTHER" id="PTHR30126:SF39">
    <property type="entry name" value="HTH-TYPE TRANSCRIPTIONAL REGULATOR CYSL"/>
    <property type="match status" value="1"/>
</dbReference>
<evidence type="ECO:0000313" key="6">
    <source>
        <dbReference type="EMBL" id="VYT76611.1"/>
    </source>
</evidence>